<dbReference type="STRING" id="1792845.BC343_03515"/>
<dbReference type="Proteomes" id="UP000189739">
    <property type="component" value="Unassembled WGS sequence"/>
</dbReference>
<dbReference type="EMBL" id="MBTF01000001">
    <property type="protein sequence ID" value="OOQ62131.1"/>
    <property type="molecule type" value="Genomic_DNA"/>
</dbReference>
<gene>
    <name evidence="1" type="ORF">BC343_03515</name>
</gene>
<organism evidence="1 2">
    <name type="scientific">Mucilaginibacter pedocola</name>
    <dbReference type="NCBI Taxonomy" id="1792845"/>
    <lineage>
        <taxon>Bacteria</taxon>
        <taxon>Pseudomonadati</taxon>
        <taxon>Bacteroidota</taxon>
        <taxon>Sphingobacteriia</taxon>
        <taxon>Sphingobacteriales</taxon>
        <taxon>Sphingobacteriaceae</taxon>
        <taxon>Mucilaginibacter</taxon>
    </lineage>
</organism>
<protein>
    <submittedName>
        <fullName evidence="1">Uncharacterized protein</fullName>
    </submittedName>
</protein>
<evidence type="ECO:0000313" key="2">
    <source>
        <dbReference type="Proteomes" id="UP000189739"/>
    </source>
</evidence>
<reference evidence="1 2" key="1">
    <citation type="submission" date="2016-07" db="EMBL/GenBank/DDBJ databases">
        <title>Genomic analysis of zinc-resistant bacterium Mucilaginibacter pedocola TBZ30.</title>
        <authorList>
            <person name="Huang J."/>
            <person name="Tang J."/>
        </authorList>
    </citation>
    <scope>NUCLEOTIDE SEQUENCE [LARGE SCALE GENOMIC DNA]</scope>
    <source>
        <strain evidence="1 2">TBZ30</strain>
    </source>
</reference>
<evidence type="ECO:0000313" key="1">
    <source>
        <dbReference type="EMBL" id="OOQ62131.1"/>
    </source>
</evidence>
<proteinExistence type="predicted"/>
<accession>A0A1S9PMG2</accession>
<keyword evidence="2" id="KW-1185">Reference proteome</keyword>
<name>A0A1S9PMG2_9SPHI</name>
<sequence>MLILPLYWSGTCQAQSHRQPPDSLYLNVLFGDWFKNDTVDVSINDSLIFKGAQLTSSIIGLAQPEILISKKKGRYFVHTSESKTIKNIKIKSEIVYVELNFNNRKQEFIINTSRGRYIVFDNVDNGKLDYRQSKNMIIFE</sequence>
<dbReference type="AlphaFoldDB" id="A0A1S9PMG2"/>
<comment type="caution">
    <text evidence="1">The sequence shown here is derived from an EMBL/GenBank/DDBJ whole genome shotgun (WGS) entry which is preliminary data.</text>
</comment>